<comment type="caution">
    <text evidence="4">The sequence shown here is derived from an EMBL/GenBank/DDBJ whole genome shotgun (WGS) entry which is preliminary data.</text>
</comment>
<dbReference type="RefSeq" id="WP_344739089.1">
    <property type="nucleotide sequence ID" value="NZ_BAAAYU010000005.1"/>
</dbReference>
<evidence type="ECO:0000256" key="1">
    <source>
        <dbReference type="SAM" id="MobiDB-lite"/>
    </source>
</evidence>
<name>A0ABP7ATP7_9MICO</name>
<feature type="compositionally biased region" description="Pro residues" evidence="1">
    <location>
        <begin position="102"/>
        <end position="121"/>
    </location>
</feature>
<feature type="compositionally biased region" description="Low complexity" evidence="1">
    <location>
        <begin position="87"/>
        <end position="101"/>
    </location>
</feature>
<evidence type="ECO:0000313" key="5">
    <source>
        <dbReference type="Proteomes" id="UP001501697"/>
    </source>
</evidence>
<sequence>MSHLDPEQLTLLALGESVASLADCAHLRACEQCAAELDGLQSTVQVARTVAAEDDALEAPPERVWHAIHEELGLRTVSTATIDEPDAAGPTTPESATAAPPVEAPPSPPQAAPTAEPPGEPPAAGRGFRTLWALAAVFVLVAGVGVAGWVVQSFNAPTQIAAAQLAPFPAHPDATGTAGVEEARDGTRTLVVTVGSDTAPDTYREVWLIRNDAGALISLGVLNGDTGSFVIPEGVDLAEYNLVDVSVEPIDGDPAHSGDSIVRGELSPA</sequence>
<keyword evidence="2" id="KW-1133">Transmembrane helix</keyword>
<proteinExistence type="predicted"/>
<reference evidence="5" key="1">
    <citation type="journal article" date="2019" name="Int. J. Syst. Evol. Microbiol.">
        <title>The Global Catalogue of Microorganisms (GCM) 10K type strain sequencing project: providing services to taxonomists for standard genome sequencing and annotation.</title>
        <authorList>
            <consortium name="The Broad Institute Genomics Platform"/>
            <consortium name="The Broad Institute Genome Sequencing Center for Infectious Disease"/>
            <person name="Wu L."/>
            <person name="Ma J."/>
        </authorList>
    </citation>
    <scope>NUCLEOTIDE SEQUENCE [LARGE SCALE GENOMIC DNA]</scope>
    <source>
        <strain evidence="5">JCM 16544</strain>
    </source>
</reference>
<evidence type="ECO:0000256" key="2">
    <source>
        <dbReference type="SAM" id="Phobius"/>
    </source>
</evidence>
<gene>
    <name evidence="4" type="ORF">GCM10022200_25070</name>
</gene>
<feature type="region of interest" description="Disordered" evidence="1">
    <location>
        <begin position="83"/>
        <end position="124"/>
    </location>
</feature>
<evidence type="ECO:0000313" key="4">
    <source>
        <dbReference type="EMBL" id="GAA3640399.1"/>
    </source>
</evidence>
<dbReference type="InterPro" id="IPR018764">
    <property type="entry name" value="RskA_C"/>
</dbReference>
<feature type="domain" description="Anti-sigma K factor RskA C-terminal" evidence="3">
    <location>
        <begin position="133"/>
        <end position="258"/>
    </location>
</feature>
<protein>
    <recommendedName>
        <fullName evidence="3">Anti-sigma K factor RskA C-terminal domain-containing protein</fullName>
    </recommendedName>
</protein>
<keyword evidence="2" id="KW-0472">Membrane</keyword>
<evidence type="ECO:0000259" key="3">
    <source>
        <dbReference type="Pfam" id="PF10099"/>
    </source>
</evidence>
<keyword evidence="5" id="KW-1185">Reference proteome</keyword>
<dbReference type="EMBL" id="BAAAYU010000005">
    <property type="protein sequence ID" value="GAA3640399.1"/>
    <property type="molecule type" value="Genomic_DNA"/>
</dbReference>
<feature type="transmembrane region" description="Helical" evidence="2">
    <location>
        <begin position="131"/>
        <end position="151"/>
    </location>
</feature>
<dbReference type="Proteomes" id="UP001501697">
    <property type="component" value="Unassembled WGS sequence"/>
</dbReference>
<organism evidence="4 5">
    <name type="scientific">Microbacterium awajiense</name>
    <dbReference type="NCBI Taxonomy" id="415214"/>
    <lineage>
        <taxon>Bacteria</taxon>
        <taxon>Bacillati</taxon>
        <taxon>Actinomycetota</taxon>
        <taxon>Actinomycetes</taxon>
        <taxon>Micrococcales</taxon>
        <taxon>Microbacteriaceae</taxon>
        <taxon>Microbacterium</taxon>
    </lineage>
</organism>
<dbReference type="Pfam" id="PF10099">
    <property type="entry name" value="RskA_C"/>
    <property type="match status" value="1"/>
</dbReference>
<accession>A0ABP7ATP7</accession>
<keyword evidence="2" id="KW-0812">Transmembrane</keyword>